<dbReference type="GO" id="GO:0097367">
    <property type="term" value="F:carbohydrate derivative binding"/>
    <property type="evidence" value="ECO:0007669"/>
    <property type="project" value="InterPro"/>
</dbReference>
<proteinExistence type="predicted"/>
<dbReference type="InterPro" id="IPR001347">
    <property type="entry name" value="SIS_dom"/>
</dbReference>
<dbReference type="CDD" id="cd05006">
    <property type="entry name" value="SIS_GmhA"/>
    <property type="match status" value="1"/>
</dbReference>
<protein>
    <submittedName>
        <fullName evidence="2">Phosphoheptose isomerase</fullName>
    </submittedName>
</protein>
<dbReference type="Gene3D" id="3.40.50.10490">
    <property type="entry name" value="Glucose-6-phosphate isomerase like protein, domain 1"/>
    <property type="match status" value="1"/>
</dbReference>
<dbReference type="PANTHER" id="PTHR30390:SF6">
    <property type="entry name" value="DNAA INITIATOR-ASSOCIATING PROTEIN DIAA"/>
    <property type="match status" value="1"/>
</dbReference>
<dbReference type="InterPro" id="IPR035461">
    <property type="entry name" value="GmhA/DiaA"/>
</dbReference>
<gene>
    <name evidence="2" type="ORF">C4K68_25235</name>
</gene>
<keyword evidence="2" id="KW-0413">Isomerase</keyword>
<sequence length="186" mass="20372">MSFLNTLQRHMDAVSTLGDLEPELNAMADRVYQCVTRNGKVLFMGNGGSAADCQHLAAEFVVRYKAERRPLASLALTVDTSILTAHSNDYDFSSVFTRQIQALARPEDVIIGLSTSGNSANVIDGIQAAKEMGCFTYAWTGISGGKLLDIADSTLRMPSTETARIQEAHMIIGHWLCEEMDRRLAN</sequence>
<dbReference type="EMBL" id="PRLP01000143">
    <property type="protein sequence ID" value="PPC74622.1"/>
    <property type="molecule type" value="Genomic_DNA"/>
</dbReference>
<reference evidence="2 3" key="1">
    <citation type="submission" date="2018-02" db="EMBL/GenBank/DDBJ databases">
        <title>novel marine gammaproteobacteria from coastal saline agro ecosystem.</title>
        <authorList>
            <person name="Krishnan R."/>
            <person name="Ramesh Kumar N."/>
        </authorList>
    </citation>
    <scope>NUCLEOTIDE SEQUENCE [LARGE SCALE GENOMIC DNA]</scope>
    <source>
        <strain evidence="2 3">228</strain>
    </source>
</reference>
<dbReference type="GO" id="GO:1901135">
    <property type="term" value="P:carbohydrate derivative metabolic process"/>
    <property type="evidence" value="ECO:0007669"/>
    <property type="project" value="InterPro"/>
</dbReference>
<evidence type="ECO:0000313" key="2">
    <source>
        <dbReference type="EMBL" id="PPC74622.1"/>
    </source>
</evidence>
<evidence type="ECO:0000259" key="1">
    <source>
        <dbReference type="PROSITE" id="PS51464"/>
    </source>
</evidence>
<dbReference type="OrthoDB" id="9810929at2"/>
<dbReference type="PROSITE" id="PS51464">
    <property type="entry name" value="SIS"/>
    <property type="match status" value="1"/>
</dbReference>
<feature type="domain" description="SIS" evidence="1">
    <location>
        <begin position="27"/>
        <end position="186"/>
    </location>
</feature>
<comment type="caution">
    <text evidence="2">The sequence shown here is derived from an EMBL/GenBank/DDBJ whole genome shotgun (WGS) entry which is preliminary data.</text>
</comment>
<dbReference type="AlphaFoldDB" id="A0A2S5KIP1"/>
<organism evidence="2 3">
    <name type="scientific">Proteobacteria bacterium 228</name>
    <dbReference type="NCBI Taxonomy" id="2083153"/>
    <lineage>
        <taxon>Bacteria</taxon>
        <taxon>Pseudomonadati</taxon>
        <taxon>Pseudomonadota</taxon>
    </lineage>
</organism>
<evidence type="ECO:0000313" key="3">
    <source>
        <dbReference type="Proteomes" id="UP000238196"/>
    </source>
</evidence>
<dbReference type="InterPro" id="IPR050099">
    <property type="entry name" value="SIS_GmhA/DiaA_subfam"/>
</dbReference>
<dbReference type="Pfam" id="PF13580">
    <property type="entry name" value="SIS_2"/>
    <property type="match status" value="1"/>
</dbReference>
<dbReference type="PANTHER" id="PTHR30390">
    <property type="entry name" value="SEDOHEPTULOSE 7-PHOSPHATE ISOMERASE / DNAA INITIATOR-ASSOCIATING FACTOR FOR REPLICATION INITIATION"/>
    <property type="match status" value="1"/>
</dbReference>
<dbReference type="InterPro" id="IPR046348">
    <property type="entry name" value="SIS_dom_sf"/>
</dbReference>
<accession>A0A2S5KIP1</accession>
<dbReference type="GO" id="GO:0016853">
    <property type="term" value="F:isomerase activity"/>
    <property type="evidence" value="ECO:0007669"/>
    <property type="project" value="UniProtKB-KW"/>
</dbReference>
<dbReference type="SUPFAM" id="SSF53697">
    <property type="entry name" value="SIS domain"/>
    <property type="match status" value="1"/>
</dbReference>
<name>A0A2S5KIP1_9PROT</name>
<dbReference type="Proteomes" id="UP000238196">
    <property type="component" value="Unassembled WGS sequence"/>
</dbReference>